<accession>A0ABN2IWR5</accession>
<keyword evidence="2" id="KW-0680">Restriction system</keyword>
<evidence type="ECO:0000256" key="3">
    <source>
        <dbReference type="ARBA" id="ARBA00023125"/>
    </source>
</evidence>
<feature type="domain" description="Type I restriction modification DNA specificity" evidence="4">
    <location>
        <begin position="304"/>
        <end position="417"/>
    </location>
</feature>
<dbReference type="Gene3D" id="3.90.220.20">
    <property type="entry name" value="DNA methylase specificity domains"/>
    <property type="match status" value="2"/>
</dbReference>
<keyword evidence="6" id="KW-1185">Reference proteome</keyword>
<dbReference type="InterPro" id="IPR052021">
    <property type="entry name" value="Type-I_RS_S_subunit"/>
</dbReference>
<comment type="similarity">
    <text evidence="1">Belongs to the type-I restriction system S methylase family.</text>
</comment>
<organism evidence="5 6">
    <name type="scientific">Dietzia cercidiphylli</name>
    <dbReference type="NCBI Taxonomy" id="498199"/>
    <lineage>
        <taxon>Bacteria</taxon>
        <taxon>Bacillati</taxon>
        <taxon>Actinomycetota</taxon>
        <taxon>Actinomycetes</taxon>
        <taxon>Mycobacteriales</taxon>
        <taxon>Dietziaceae</taxon>
        <taxon>Dietzia</taxon>
    </lineage>
</organism>
<evidence type="ECO:0000313" key="5">
    <source>
        <dbReference type="EMBL" id="GAA1713349.1"/>
    </source>
</evidence>
<evidence type="ECO:0000259" key="4">
    <source>
        <dbReference type="Pfam" id="PF01420"/>
    </source>
</evidence>
<proteinExistence type="inferred from homology"/>
<protein>
    <recommendedName>
        <fullName evidence="4">Type I restriction modification DNA specificity domain-containing protein</fullName>
    </recommendedName>
</protein>
<dbReference type="PANTHER" id="PTHR30408">
    <property type="entry name" value="TYPE-1 RESTRICTION ENZYME ECOKI SPECIFICITY PROTEIN"/>
    <property type="match status" value="1"/>
</dbReference>
<sequence length="444" mass="48367">MTNRLPSTGQEISNPGPTATPAGWLSVRLSRILDGIKDGTHGSFDRVPEGVPLLSAKNVKNKGLTVSDAESLISQSDHASITAGGYPARGDVLLTIVGTIGRSCVYEFDFPYAFQRSVCFLRPSPRINSHYLMYATQSKHFQDQLALSTKVSAQPGIYMGDVSACTVFLPPTSCQNKIVEFLDHETAKIDVLIDKQEQLVANLREDRAATITQAVTKGLDPSCELVKSTSGWIDTFPIHWEETKLKWNVSTVTSGSRGWAQHYSDDGDYFIRIGNLTRGSIGFDDSSVQRVSVPLHAEGSRTMTREGDLLFSITAYLGSVAVVDKHHVGAFVSQHVALARLAGSSLDPNYVGYAMLSEVGQRQLKEQAYGGTKVQLSLDDIRSIALLLPPKEEQASIVSFLDSRCAHIDALITKSTETIDTLREYRSALITNAVTGKIDVREAG</sequence>
<keyword evidence="3" id="KW-0238">DNA-binding</keyword>
<reference evidence="5 6" key="1">
    <citation type="journal article" date="2019" name="Int. J. Syst. Evol. Microbiol.">
        <title>The Global Catalogue of Microorganisms (GCM) 10K type strain sequencing project: providing services to taxonomists for standard genome sequencing and annotation.</title>
        <authorList>
            <consortium name="The Broad Institute Genomics Platform"/>
            <consortium name="The Broad Institute Genome Sequencing Center for Infectious Disease"/>
            <person name="Wu L."/>
            <person name="Ma J."/>
        </authorList>
    </citation>
    <scope>NUCLEOTIDE SEQUENCE [LARGE SCALE GENOMIC DNA]</scope>
    <source>
        <strain evidence="5 6">JCM 16002</strain>
    </source>
</reference>
<evidence type="ECO:0000256" key="1">
    <source>
        <dbReference type="ARBA" id="ARBA00010923"/>
    </source>
</evidence>
<dbReference type="Gene3D" id="1.10.287.1120">
    <property type="entry name" value="Bipartite methylase S protein"/>
    <property type="match status" value="1"/>
</dbReference>
<evidence type="ECO:0000256" key="2">
    <source>
        <dbReference type="ARBA" id="ARBA00022747"/>
    </source>
</evidence>
<dbReference type="Pfam" id="PF01420">
    <property type="entry name" value="Methylase_S"/>
    <property type="match status" value="2"/>
</dbReference>
<dbReference type="InterPro" id="IPR000055">
    <property type="entry name" value="Restrct_endonuc_typeI_TRD"/>
</dbReference>
<evidence type="ECO:0000313" key="6">
    <source>
        <dbReference type="Proteomes" id="UP001500383"/>
    </source>
</evidence>
<dbReference type="RefSeq" id="WP_182657873.1">
    <property type="nucleotide sequence ID" value="NZ_BAAAQG010000010.1"/>
</dbReference>
<dbReference type="Proteomes" id="UP001500383">
    <property type="component" value="Unassembled WGS sequence"/>
</dbReference>
<feature type="domain" description="Type I restriction modification DNA specificity" evidence="4">
    <location>
        <begin position="89"/>
        <end position="197"/>
    </location>
</feature>
<dbReference type="InterPro" id="IPR044946">
    <property type="entry name" value="Restrct_endonuc_typeI_TRD_sf"/>
</dbReference>
<dbReference type="EMBL" id="BAAAQG010000010">
    <property type="protein sequence ID" value="GAA1713349.1"/>
    <property type="molecule type" value="Genomic_DNA"/>
</dbReference>
<dbReference type="PANTHER" id="PTHR30408:SF12">
    <property type="entry name" value="TYPE I RESTRICTION ENZYME MJAVIII SPECIFICITY SUBUNIT"/>
    <property type="match status" value="1"/>
</dbReference>
<dbReference type="SUPFAM" id="SSF116734">
    <property type="entry name" value="DNA methylase specificity domain"/>
    <property type="match status" value="2"/>
</dbReference>
<name>A0ABN2IWR5_9ACTN</name>
<gene>
    <name evidence="5" type="ORF">GCM10009831_23790</name>
</gene>
<comment type="caution">
    <text evidence="5">The sequence shown here is derived from an EMBL/GenBank/DDBJ whole genome shotgun (WGS) entry which is preliminary data.</text>
</comment>